<dbReference type="Pfam" id="PF13602">
    <property type="entry name" value="ADH_zinc_N_2"/>
    <property type="match status" value="1"/>
</dbReference>
<accession>A0ABX0QDD8</accession>
<dbReference type="PANTHER" id="PTHR44013:SF1">
    <property type="entry name" value="ZINC-TYPE ALCOHOL DEHYDROGENASE-LIKE PROTEIN C16A3.02C"/>
    <property type="match status" value="1"/>
</dbReference>
<dbReference type="InterPro" id="IPR013154">
    <property type="entry name" value="ADH-like_N"/>
</dbReference>
<dbReference type="RefSeq" id="WP_166691553.1">
    <property type="nucleotide sequence ID" value="NZ_WAEL01000002.1"/>
</dbReference>
<comment type="caution">
    <text evidence="2">The sequence shown here is derived from an EMBL/GenBank/DDBJ whole genome shotgun (WGS) entry which is preliminary data.</text>
</comment>
<name>A0ABX0QDD8_9BACT</name>
<dbReference type="SMART" id="SM00829">
    <property type="entry name" value="PKS_ER"/>
    <property type="match status" value="1"/>
</dbReference>
<dbReference type="InterPro" id="IPR036291">
    <property type="entry name" value="NAD(P)-bd_dom_sf"/>
</dbReference>
<dbReference type="CDD" id="cd08267">
    <property type="entry name" value="MDR1"/>
    <property type="match status" value="1"/>
</dbReference>
<dbReference type="Proteomes" id="UP000606008">
    <property type="component" value="Unassembled WGS sequence"/>
</dbReference>
<dbReference type="InterPro" id="IPR052733">
    <property type="entry name" value="Chloroplast_QOR"/>
</dbReference>
<dbReference type="InterPro" id="IPR020843">
    <property type="entry name" value="ER"/>
</dbReference>
<reference evidence="2" key="1">
    <citation type="submission" date="2024-05" db="EMBL/GenBank/DDBJ databases">
        <authorList>
            <person name="Jung D.-H."/>
        </authorList>
    </citation>
    <scope>NUCLEOTIDE SEQUENCE</scope>
    <source>
        <strain evidence="2">JA-25</strain>
    </source>
</reference>
<dbReference type="Gene3D" id="3.90.180.10">
    <property type="entry name" value="Medium-chain alcohol dehydrogenases, catalytic domain"/>
    <property type="match status" value="1"/>
</dbReference>
<dbReference type="EMBL" id="WAEL01000002">
    <property type="protein sequence ID" value="NID10174.1"/>
    <property type="molecule type" value="Genomic_DNA"/>
</dbReference>
<evidence type="ECO:0000313" key="3">
    <source>
        <dbReference type="Proteomes" id="UP000606008"/>
    </source>
</evidence>
<evidence type="ECO:0000259" key="1">
    <source>
        <dbReference type="SMART" id="SM00829"/>
    </source>
</evidence>
<proteinExistence type="predicted"/>
<protein>
    <submittedName>
        <fullName evidence="2">NAD(P)-dependent alcohol dehydrogenase</fullName>
    </submittedName>
</protein>
<sequence length="313" mass="32976">MKAVVYQHFGGTEVLQIIEKPMPTPGAHDVLVKVKAVSINPLDWKIRRGDMKLMSGTKFPKGAGIDFAGVITAVGESVTDFSVGDNVFGAVDGMKGGALAEYIAVAAKTVWHKPSSINFAQAASITVVGAGAYKALVELGHITAGSEVLLNGAAGGMGMVAIQLAKQAGAVVTAVAGPSGLPYVQKWGADQVIDYTKQDVRNLPSQFDIIFDLSAKLPFSEAKPLMKEHAVFINPVPQPVDIITTTFTNLVTGKKDKMLLSTPNATSANYLLAAIDKGLQIDVTKTFSLTDVVAAYQYAEKGNVIGKTVIELD</sequence>
<feature type="domain" description="Enoyl reductase (ER)" evidence="1">
    <location>
        <begin position="10"/>
        <end position="310"/>
    </location>
</feature>
<gene>
    <name evidence="2" type="ORF">F7231_08300</name>
</gene>
<dbReference type="PANTHER" id="PTHR44013">
    <property type="entry name" value="ZINC-TYPE ALCOHOL DEHYDROGENASE-LIKE PROTEIN C16A3.02C"/>
    <property type="match status" value="1"/>
</dbReference>
<keyword evidence="3" id="KW-1185">Reference proteome</keyword>
<evidence type="ECO:0000313" key="2">
    <source>
        <dbReference type="EMBL" id="NID10174.1"/>
    </source>
</evidence>
<organism evidence="2 3">
    <name type="scientific">Fibrivirga algicola</name>
    <dbReference type="NCBI Taxonomy" id="2950420"/>
    <lineage>
        <taxon>Bacteria</taxon>
        <taxon>Pseudomonadati</taxon>
        <taxon>Bacteroidota</taxon>
        <taxon>Cytophagia</taxon>
        <taxon>Cytophagales</taxon>
        <taxon>Spirosomataceae</taxon>
        <taxon>Fibrivirga</taxon>
    </lineage>
</organism>
<dbReference type="SUPFAM" id="SSF50129">
    <property type="entry name" value="GroES-like"/>
    <property type="match status" value="1"/>
</dbReference>
<dbReference type="Pfam" id="PF08240">
    <property type="entry name" value="ADH_N"/>
    <property type="match status" value="1"/>
</dbReference>
<dbReference type="InterPro" id="IPR011032">
    <property type="entry name" value="GroES-like_sf"/>
</dbReference>
<dbReference type="SUPFAM" id="SSF51735">
    <property type="entry name" value="NAD(P)-binding Rossmann-fold domains"/>
    <property type="match status" value="1"/>
</dbReference>
<dbReference type="Gene3D" id="3.40.50.720">
    <property type="entry name" value="NAD(P)-binding Rossmann-like Domain"/>
    <property type="match status" value="1"/>
</dbReference>